<dbReference type="GO" id="GO:0000014">
    <property type="term" value="F:single-stranded DNA endodeoxyribonuclease activity"/>
    <property type="evidence" value="ECO:0007669"/>
    <property type="project" value="TreeGrafter"/>
</dbReference>
<dbReference type="GO" id="GO:0005634">
    <property type="term" value="C:nucleus"/>
    <property type="evidence" value="ECO:0007669"/>
    <property type="project" value="TreeGrafter"/>
</dbReference>
<dbReference type="Proteomes" id="UP000886998">
    <property type="component" value="Unassembled WGS sequence"/>
</dbReference>
<dbReference type="GO" id="GO:0042800">
    <property type="term" value="F:histone H3K4 methyltransferase activity"/>
    <property type="evidence" value="ECO:0007669"/>
    <property type="project" value="TreeGrafter"/>
</dbReference>
<evidence type="ECO:0000313" key="1">
    <source>
        <dbReference type="EMBL" id="GFY47795.1"/>
    </source>
</evidence>
<dbReference type="GO" id="GO:0044774">
    <property type="term" value="P:mitotic DNA integrity checkpoint signaling"/>
    <property type="evidence" value="ECO:0007669"/>
    <property type="project" value="TreeGrafter"/>
</dbReference>
<dbReference type="InterPro" id="IPR036397">
    <property type="entry name" value="RNaseH_sf"/>
</dbReference>
<dbReference type="GO" id="GO:0015074">
    <property type="term" value="P:DNA integration"/>
    <property type="evidence" value="ECO:0007669"/>
    <property type="project" value="TreeGrafter"/>
</dbReference>
<dbReference type="Gene3D" id="3.30.420.10">
    <property type="entry name" value="Ribonuclease H-like superfamily/Ribonuclease H"/>
    <property type="match status" value="1"/>
</dbReference>
<dbReference type="GO" id="GO:0044547">
    <property type="term" value="F:DNA topoisomerase binding"/>
    <property type="evidence" value="ECO:0007669"/>
    <property type="project" value="TreeGrafter"/>
</dbReference>
<dbReference type="GO" id="GO:0000793">
    <property type="term" value="C:condensed chromosome"/>
    <property type="evidence" value="ECO:0007669"/>
    <property type="project" value="TreeGrafter"/>
</dbReference>
<protein>
    <submittedName>
        <fullName evidence="1">Histone-lysine N-methyltransferase SETMAR</fullName>
    </submittedName>
</protein>
<dbReference type="InterPro" id="IPR036388">
    <property type="entry name" value="WH-like_DNA-bd_sf"/>
</dbReference>
<dbReference type="GO" id="GO:0035861">
    <property type="term" value="C:site of double-strand break"/>
    <property type="evidence" value="ECO:0007669"/>
    <property type="project" value="TreeGrafter"/>
</dbReference>
<dbReference type="OrthoDB" id="6434373at2759"/>
<dbReference type="GO" id="GO:0031297">
    <property type="term" value="P:replication fork processing"/>
    <property type="evidence" value="ECO:0007669"/>
    <property type="project" value="TreeGrafter"/>
</dbReference>
<dbReference type="GO" id="GO:0006303">
    <property type="term" value="P:double-strand break repair via nonhomologous end joining"/>
    <property type="evidence" value="ECO:0007669"/>
    <property type="project" value="TreeGrafter"/>
</dbReference>
<evidence type="ECO:0000313" key="2">
    <source>
        <dbReference type="Proteomes" id="UP000886998"/>
    </source>
</evidence>
<sequence length="173" mass="19542">MVEKPSDERRNISCYKRRSTAHIHQSELGNLSLCDKNRTGRPQALDDEALQAAIEEDSSQTCGELAIQINTSSETVRLHLHRLGKTYRLSKWVLHTLLEFHKQQRLAACLSLLSRHSNGSIFSRVLTSDEKWVLYDTPKLSKPGYCPAQRKTTYAPTQDYALCLVDLPSSGSL</sequence>
<organism evidence="1 2">
    <name type="scientific">Trichonephila inaurata madagascariensis</name>
    <dbReference type="NCBI Taxonomy" id="2747483"/>
    <lineage>
        <taxon>Eukaryota</taxon>
        <taxon>Metazoa</taxon>
        <taxon>Ecdysozoa</taxon>
        <taxon>Arthropoda</taxon>
        <taxon>Chelicerata</taxon>
        <taxon>Arachnida</taxon>
        <taxon>Araneae</taxon>
        <taxon>Araneomorphae</taxon>
        <taxon>Entelegynae</taxon>
        <taxon>Araneoidea</taxon>
        <taxon>Nephilidae</taxon>
        <taxon>Trichonephila</taxon>
        <taxon>Trichonephila inaurata</taxon>
    </lineage>
</organism>
<accession>A0A8X6X6G7</accession>
<gene>
    <name evidence="1" type="primary">SETMAR</name>
    <name evidence="1" type="ORF">TNIN_339541</name>
</gene>
<comment type="caution">
    <text evidence="1">The sequence shown here is derived from an EMBL/GenBank/DDBJ whole genome shotgun (WGS) entry which is preliminary data.</text>
</comment>
<dbReference type="PANTHER" id="PTHR46060">
    <property type="entry name" value="MARINER MOS1 TRANSPOSASE-LIKE PROTEIN"/>
    <property type="match status" value="1"/>
</dbReference>
<reference evidence="1" key="1">
    <citation type="submission" date="2020-08" db="EMBL/GenBank/DDBJ databases">
        <title>Multicomponent nature underlies the extraordinary mechanical properties of spider dragline silk.</title>
        <authorList>
            <person name="Kono N."/>
            <person name="Nakamura H."/>
            <person name="Mori M."/>
            <person name="Yoshida Y."/>
            <person name="Ohtoshi R."/>
            <person name="Malay A.D."/>
            <person name="Moran D.A.P."/>
            <person name="Tomita M."/>
            <person name="Numata K."/>
            <person name="Arakawa K."/>
        </authorList>
    </citation>
    <scope>NUCLEOTIDE SEQUENCE</scope>
</reference>
<keyword evidence="2" id="KW-1185">Reference proteome</keyword>
<dbReference type="GO" id="GO:0003690">
    <property type="term" value="F:double-stranded DNA binding"/>
    <property type="evidence" value="ECO:0007669"/>
    <property type="project" value="TreeGrafter"/>
</dbReference>
<proteinExistence type="predicted"/>
<dbReference type="GO" id="GO:0000729">
    <property type="term" value="P:DNA double-strand break processing"/>
    <property type="evidence" value="ECO:0007669"/>
    <property type="project" value="TreeGrafter"/>
</dbReference>
<dbReference type="GO" id="GO:0003697">
    <property type="term" value="F:single-stranded DNA binding"/>
    <property type="evidence" value="ECO:0007669"/>
    <property type="project" value="TreeGrafter"/>
</dbReference>
<dbReference type="InterPro" id="IPR052709">
    <property type="entry name" value="Transposase-MT_Hybrid"/>
</dbReference>
<dbReference type="Gene3D" id="1.10.10.10">
    <property type="entry name" value="Winged helix-like DNA-binding domain superfamily/Winged helix DNA-binding domain"/>
    <property type="match status" value="1"/>
</dbReference>
<dbReference type="PANTHER" id="PTHR46060:SF2">
    <property type="entry name" value="HISTONE-LYSINE N-METHYLTRANSFERASE SETMAR"/>
    <property type="match status" value="1"/>
</dbReference>
<dbReference type="GO" id="GO:0046975">
    <property type="term" value="F:histone H3K36 methyltransferase activity"/>
    <property type="evidence" value="ECO:0007669"/>
    <property type="project" value="TreeGrafter"/>
</dbReference>
<dbReference type="AlphaFoldDB" id="A0A8X6X6G7"/>
<dbReference type="EMBL" id="BMAV01006106">
    <property type="protein sequence ID" value="GFY47795.1"/>
    <property type="molecule type" value="Genomic_DNA"/>
</dbReference>
<name>A0A8X6X6G7_9ARAC</name>